<protein>
    <submittedName>
        <fullName evidence="1">Uncharacterized protein</fullName>
    </submittedName>
</protein>
<gene>
    <name evidence="1" type="ORF">OH818_27565</name>
</gene>
<name>A0ABY7C223_9HYPH</name>
<evidence type="ECO:0000313" key="1">
    <source>
        <dbReference type="EMBL" id="WAP68920.1"/>
    </source>
</evidence>
<dbReference type="Proteomes" id="UP001164020">
    <property type="component" value="Chromosome"/>
</dbReference>
<dbReference type="EMBL" id="CP114029">
    <property type="protein sequence ID" value="WAP68920.1"/>
    <property type="molecule type" value="Genomic_DNA"/>
</dbReference>
<proteinExistence type="predicted"/>
<reference evidence="1" key="1">
    <citation type="submission" date="2022-12" db="EMBL/GenBank/DDBJ databases">
        <title>Jiella pelagia sp. nov., isolated from phosphonate enriched culture of Northwest Pacific surface seawater.</title>
        <authorList>
            <person name="Shin D.Y."/>
            <person name="Hwang C.Y."/>
        </authorList>
    </citation>
    <scope>NUCLEOTIDE SEQUENCE</scope>
    <source>
        <strain evidence="1">HL-NP1</strain>
    </source>
</reference>
<evidence type="ECO:0000313" key="2">
    <source>
        <dbReference type="Proteomes" id="UP001164020"/>
    </source>
</evidence>
<accession>A0ABY7C223</accession>
<keyword evidence="2" id="KW-1185">Reference proteome</keyword>
<organism evidence="1 2">
    <name type="scientific">Jiella pelagia</name>
    <dbReference type="NCBI Taxonomy" id="2986949"/>
    <lineage>
        <taxon>Bacteria</taxon>
        <taxon>Pseudomonadati</taxon>
        <taxon>Pseudomonadota</taxon>
        <taxon>Alphaproteobacteria</taxon>
        <taxon>Hyphomicrobiales</taxon>
        <taxon>Aurantimonadaceae</taxon>
        <taxon>Jiella</taxon>
    </lineage>
</organism>
<sequence>MVTGAAPRLPGHFEPGTRRSQLQAFDVFERTHRLAGVEKDFCGANEERHCDEIELLLAPFGPKLDTAAAIEPVQHALGIEGARIASEENSGRIDPPIVAAPGVAHVGNAVLDGFGNLQSWPESPGRINFDVDATIRQRLDLVREGLGADIHQRAPGPSGRHGEIVALLFLGRNWRRAQEQADPQ</sequence>